<sequence length="528" mass="59519">MQNHYDIIIIGTGSGGSTIAYKLAQSGKRILILERGGFIPREKENWDAKEVVTNGRYRPNEHWYDQDNKPFKPFIHYNVGGNSKMYGAALFRFRESDFMEVKHYGGTSPAWPFQYNTLAPYYTQAEFLYHVHGQRHKDPTEPKTIHSYPFPPLHYEPVIADLSEKMKQLGLHPFPLPMGMKRPQDINSNESPVLLENFDGFPDPTESKADAHTVVLRPALAKQNVTLLTNAYAKRLVTNETGKRVTAVEAIVNEEEVMFIAELVIVACGAVNSAALFLRSANELHPTGLANSSNQVGRNLMLHHNGCLVAFTKKKNDSVFQKSLGLADFYHGADDSKYPLGEIQLMGRNDPDSILWMAEKIAPEKSYNELKEMTIDFWLTAEDLPSPDNRVTLRTDGSIQVHYTRTNYTAYEKLKDKLKQIFQQLGEIDADYKDVQWAGYDLDISGMSHQNGTLRFGTDPSTSVLDHNCKTHDLENVYVVDASFFPSCGAFNPALTIAANALRVGDHILHQWYPVKADNKVIEGTQTM</sequence>
<dbReference type="GO" id="GO:0016614">
    <property type="term" value="F:oxidoreductase activity, acting on CH-OH group of donors"/>
    <property type="evidence" value="ECO:0007669"/>
    <property type="project" value="InterPro"/>
</dbReference>
<dbReference type="InterPro" id="IPR036188">
    <property type="entry name" value="FAD/NAD-bd_sf"/>
</dbReference>
<dbReference type="GO" id="GO:0050660">
    <property type="term" value="F:flavin adenine dinucleotide binding"/>
    <property type="evidence" value="ECO:0007669"/>
    <property type="project" value="InterPro"/>
</dbReference>
<dbReference type="Proteomes" id="UP000515344">
    <property type="component" value="Chromosome"/>
</dbReference>
<evidence type="ECO:0000313" key="9">
    <source>
        <dbReference type="Proteomes" id="UP000515344"/>
    </source>
</evidence>
<dbReference type="Pfam" id="PF00732">
    <property type="entry name" value="GMC_oxred_N"/>
    <property type="match status" value="1"/>
</dbReference>
<dbReference type="InterPro" id="IPR000172">
    <property type="entry name" value="GMC_OxRdtase_N"/>
</dbReference>
<accession>A0A7G5XDC9</accession>
<dbReference type="InterPro" id="IPR007867">
    <property type="entry name" value="GMC_OxRtase_C"/>
</dbReference>
<reference evidence="9" key="1">
    <citation type="submission" date="2020-08" db="EMBL/GenBank/DDBJ databases">
        <title>Lacibacter sp. S13-6-6 genome sequencing.</title>
        <authorList>
            <person name="Jin L."/>
        </authorList>
    </citation>
    <scope>NUCLEOTIDE SEQUENCE [LARGE SCALE GENOMIC DNA]</scope>
    <source>
        <strain evidence="9">S13-6-6</strain>
    </source>
</reference>
<dbReference type="EMBL" id="CP060007">
    <property type="protein sequence ID" value="QNA43482.1"/>
    <property type="molecule type" value="Genomic_DNA"/>
</dbReference>
<evidence type="ECO:0000313" key="8">
    <source>
        <dbReference type="EMBL" id="QNA43482.1"/>
    </source>
</evidence>
<keyword evidence="5" id="KW-0560">Oxidoreductase</keyword>
<proteinExistence type="inferred from homology"/>
<dbReference type="Pfam" id="PF13450">
    <property type="entry name" value="NAD_binding_8"/>
    <property type="match status" value="1"/>
</dbReference>
<comment type="cofactor">
    <cofactor evidence="1">
        <name>FAD</name>
        <dbReference type="ChEBI" id="CHEBI:57692"/>
    </cofactor>
</comment>
<dbReference type="Gene3D" id="3.50.50.60">
    <property type="entry name" value="FAD/NAD(P)-binding domain"/>
    <property type="match status" value="2"/>
</dbReference>
<evidence type="ECO:0000259" key="6">
    <source>
        <dbReference type="Pfam" id="PF00732"/>
    </source>
</evidence>
<feature type="domain" description="Glucose-methanol-choline oxidoreductase N-terminal" evidence="6">
    <location>
        <begin position="79"/>
        <end position="304"/>
    </location>
</feature>
<evidence type="ECO:0000256" key="1">
    <source>
        <dbReference type="ARBA" id="ARBA00001974"/>
    </source>
</evidence>
<keyword evidence="4" id="KW-0274">FAD</keyword>
<dbReference type="Pfam" id="PF05199">
    <property type="entry name" value="GMC_oxred_C"/>
    <property type="match status" value="1"/>
</dbReference>
<dbReference type="PANTHER" id="PTHR42784:SF1">
    <property type="entry name" value="PYRANOSE 2-OXIDASE"/>
    <property type="match status" value="1"/>
</dbReference>
<evidence type="ECO:0000256" key="2">
    <source>
        <dbReference type="ARBA" id="ARBA00010790"/>
    </source>
</evidence>
<dbReference type="KEGG" id="lacs:H4075_15535"/>
<feature type="domain" description="Glucose-methanol-choline oxidoreductase C-terminal" evidence="7">
    <location>
        <begin position="400"/>
        <end position="501"/>
    </location>
</feature>
<evidence type="ECO:0000256" key="5">
    <source>
        <dbReference type="ARBA" id="ARBA00023002"/>
    </source>
</evidence>
<dbReference type="SUPFAM" id="SSF51905">
    <property type="entry name" value="FAD/NAD(P)-binding domain"/>
    <property type="match status" value="1"/>
</dbReference>
<evidence type="ECO:0000256" key="4">
    <source>
        <dbReference type="ARBA" id="ARBA00022827"/>
    </source>
</evidence>
<gene>
    <name evidence="8" type="ORF">H4075_15535</name>
</gene>
<keyword evidence="9" id="KW-1185">Reference proteome</keyword>
<protein>
    <submittedName>
        <fullName evidence="8">GMC family oxidoreductase</fullName>
    </submittedName>
</protein>
<evidence type="ECO:0000256" key="3">
    <source>
        <dbReference type="ARBA" id="ARBA00022630"/>
    </source>
</evidence>
<dbReference type="PANTHER" id="PTHR42784">
    <property type="entry name" value="PYRANOSE 2-OXIDASE"/>
    <property type="match status" value="1"/>
</dbReference>
<dbReference type="AlphaFoldDB" id="A0A7G5XDC9"/>
<comment type="similarity">
    <text evidence="2">Belongs to the GMC oxidoreductase family.</text>
</comment>
<keyword evidence="3" id="KW-0285">Flavoprotein</keyword>
<dbReference type="InterPro" id="IPR051473">
    <property type="entry name" value="P2Ox-like"/>
</dbReference>
<name>A0A7G5XDC9_9BACT</name>
<evidence type="ECO:0000259" key="7">
    <source>
        <dbReference type="Pfam" id="PF05199"/>
    </source>
</evidence>
<organism evidence="8 9">
    <name type="scientific">Lacibacter sediminis</name>
    <dbReference type="NCBI Taxonomy" id="2760713"/>
    <lineage>
        <taxon>Bacteria</taxon>
        <taxon>Pseudomonadati</taxon>
        <taxon>Bacteroidota</taxon>
        <taxon>Chitinophagia</taxon>
        <taxon>Chitinophagales</taxon>
        <taxon>Chitinophagaceae</taxon>
        <taxon>Lacibacter</taxon>
    </lineage>
</organism>
<dbReference type="RefSeq" id="WP_182801747.1">
    <property type="nucleotide sequence ID" value="NZ_CP060007.1"/>
</dbReference>